<comment type="caution">
    <text evidence="1">The sequence shown here is derived from an EMBL/GenBank/DDBJ whole genome shotgun (WGS) entry which is preliminary data.</text>
</comment>
<name>A0ACC0KAH8_CHOFU</name>
<keyword evidence="2" id="KW-1185">Reference proteome</keyword>
<reference evidence="1 2" key="1">
    <citation type="journal article" date="2022" name="Genome Biol. Evol.">
        <title>The Spruce Budworm Genome: Reconstructing the Evolutionary History of Antifreeze Proteins.</title>
        <authorList>
            <person name="Beliveau C."/>
            <person name="Gagne P."/>
            <person name="Picq S."/>
            <person name="Vernygora O."/>
            <person name="Keeling C.I."/>
            <person name="Pinkney K."/>
            <person name="Doucet D."/>
            <person name="Wen F."/>
            <person name="Johnston J.S."/>
            <person name="Maaroufi H."/>
            <person name="Boyle B."/>
            <person name="Laroche J."/>
            <person name="Dewar K."/>
            <person name="Juretic N."/>
            <person name="Blackburn G."/>
            <person name="Nisole A."/>
            <person name="Brunet B."/>
            <person name="Brandao M."/>
            <person name="Lumley L."/>
            <person name="Duan J."/>
            <person name="Quan G."/>
            <person name="Lucarotti C.J."/>
            <person name="Roe A.D."/>
            <person name="Sperling F.A.H."/>
            <person name="Levesque R.C."/>
            <person name="Cusson M."/>
        </authorList>
    </citation>
    <scope>NUCLEOTIDE SEQUENCE [LARGE SCALE GENOMIC DNA]</scope>
    <source>
        <strain evidence="1">Glfc:IPQL:Cfum</strain>
    </source>
</reference>
<proteinExistence type="predicted"/>
<organism evidence="1 2">
    <name type="scientific">Choristoneura fumiferana</name>
    <name type="common">Spruce budworm moth</name>
    <name type="synonym">Archips fumiferana</name>
    <dbReference type="NCBI Taxonomy" id="7141"/>
    <lineage>
        <taxon>Eukaryota</taxon>
        <taxon>Metazoa</taxon>
        <taxon>Ecdysozoa</taxon>
        <taxon>Arthropoda</taxon>
        <taxon>Hexapoda</taxon>
        <taxon>Insecta</taxon>
        <taxon>Pterygota</taxon>
        <taxon>Neoptera</taxon>
        <taxon>Endopterygota</taxon>
        <taxon>Lepidoptera</taxon>
        <taxon>Glossata</taxon>
        <taxon>Ditrysia</taxon>
        <taxon>Tortricoidea</taxon>
        <taxon>Tortricidae</taxon>
        <taxon>Tortricinae</taxon>
        <taxon>Choristoneura</taxon>
    </lineage>
</organism>
<dbReference type="EMBL" id="CM046128">
    <property type="protein sequence ID" value="KAI8433489.1"/>
    <property type="molecule type" value="Genomic_DNA"/>
</dbReference>
<sequence>MVLTVRDTCPQYGAGQYHRAERAAQGTLYGAHCAGHLPAVRRRSVYPGAERAAQGTLYGAHCAGHLPAVRRRSVPPALSALLREHYMVLTVRDTCPQYGAGSVTSLKEAWKWTFGVELAGRLGLRLASGARAALLVTLHYEHPGEGEDLELLKGLSPSARGRRPALDVTRRGAEAALAQASCSS</sequence>
<evidence type="ECO:0000313" key="1">
    <source>
        <dbReference type="EMBL" id="KAI8433489.1"/>
    </source>
</evidence>
<gene>
    <name evidence="1" type="ORF">MSG28_015524</name>
</gene>
<dbReference type="Proteomes" id="UP001064048">
    <property type="component" value="Chromosome 28"/>
</dbReference>
<protein>
    <submittedName>
        <fullName evidence="1">Uncharacterized protein</fullName>
    </submittedName>
</protein>
<accession>A0ACC0KAH8</accession>
<evidence type="ECO:0000313" key="2">
    <source>
        <dbReference type="Proteomes" id="UP001064048"/>
    </source>
</evidence>